<accession>A0A1H3YA87</accession>
<evidence type="ECO:0000256" key="1">
    <source>
        <dbReference type="SAM" id="MobiDB-lite"/>
    </source>
</evidence>
<proteinExistence type="predicted"/>
<evidence type="ECO:0000313" key="3">
    <source>
        <dbReference type="Proteomes" id="UP000198658"/>
    </source>
</evidence>
<dbReference type="EMBL" id="FNQO01000002">
    <property type="protein sequence ID" value="SEA08456.1"/>
    <property type="molecule type" value="Genomic_DNA"/>
</dbReference>
<gene>
    <name evidence="2" type="ORF">SAMN05216562_1639</name>
</gene>
<reference evidence="3" key="1">
    <citation type="submission" date="2016-10" db="EMBL/GenBank/DDBJ databases">
        <authorList>
            <person name="Varghese N."/>
            <person name="Submissions S."/>
        </authorList>
    </citation>
    <scope>NUCLEOTIDE SEQUENCE [LARGE SCALE GENOMIC DNA]</scope>
    <source>
        <strain evidence="3">CGMCC 1.10657</strain>
    </source>
</reference>
<evidence type="ECO:0000313" key="2">
    <source>
        <dbReference type="EMBL" id="SEA08456.1"/>
    </source>
</evidence>
<sequence length="29" mass="2858">MMFIRGGTPVANHSGAQGHPVIGAPGNLA</sequence>
<feature type="region of interest" description="Disordered" evidence="1">
    <location>
        <begin position="1"/>
        <end position="29"/>
    </location>
</feature>
<name>A0A1H3YA87_9GAMM</name>
<keyword evidence="3" id="KW-1185">Reference proteome</keyword>
<dbReference type="AlphaFoldDB" id="A0A1H3YA87"/>
<dbReference type="Proteomes" id="UP000198658">
    <property type="component" value="Unassembled WGS sequence"/>
</dbReference>
<organism evidence="2 3">
    <name type="scientific">Microbulbifer marinus</name>
    <dbReference type="NCBI Taxonomy" id="658218"/>
    <lineage>
        <taxon>Bacteria</taxon>
        <taxon>Pseudomonadati</taxon>
        <taxon>Pseudomonadota</taxon>
        <taxon>Gammaproteobacteria</taxon>
        <taxon>Cellvibrionales</taxon>
        <taxon>Microbulbiferaceae</taxon>
        <taxon>Microbulbifer</taxon>
    </lineage>
</organism>
<protein>
    <submittedName>
        <fullName evidence="2">Uncharacterized protein</fullName>
    </submittedName>
</protein>